<feature type="signal peptide" evidence="1">
    <location>
        <begin position="1"/>
        <end position="33"/>
    </location>
</feature>
<dbReference type="AlphaFoldDB" id="A0A518IRF1"/>
<evidence type="ECO:0008006" key="4">
    <source>
        <dbReference type="Google" id="ProtNLM"/>
    </source>
</evidence>
<gene>
    <name evidence="2" type="ORF">Mal33_16220</name>
</gene>
<sequence length="573" mass="62071" precursor="true">MHASAILIVSRPAATIFASLLIVASLLATTAGAQYATATSGVQLGMPVIRSQAADAAPTRLPDPSTVPVAAGTPAATVATRQAAQPATARSSEPMPGRLASAVQTSTLDGASIYAPQLVPWAGDFSPTPLPDAAFTYDAAEARRPYDGKSPVPVQRPLIEWGLPLFLNGMIPRSQTFLGETNLVQQHFYMYGDYRAGYGGGRNAGGDFHNMAAQFRLDLDWGITSTERFHAFIQPLNRGGDFTGINFVDDDFDAQDAFNADFITAFFEGDLGAITGGLTDTWYPFDLPFTAGLIPLLYQNGIWMDDAVAGAAFALPSKNSKFLRWSNFDATFFAAVDQLNSDAFPGDKNAAHLFGTAWFIEAYDGYIESGYAYVDDRTNSDRSYHNVTLSFARRYFWRVANTVRVIGNFGQDLPRDQRTADGALVLIENAWVSRDALRFVPYLNAFAGFGRPQSVARAAAAGGVLRNTGINFETDGINGFPTLDATANNTYGGAVGINLLGPAFDHQLVVEAAYVGVMDNPDDRNAAGEELAFGTRYQIPISHRTLIRLDGMWAWRDNASDLTGGRIEYRWKF</sequence>
<evidence type="ECO:0000313" key="3">
    <source>
        <dbReference type="Proteomes" id="UP000316770"/>
    </source>
</evidence>
<proteinExistence type="predicted"/>
<organism evidence="2 3">
    <name type="scientific">Rosistilla oblonga</name>
    <dbReference type="NCBI Taxonomy" id="2527990"/>
    <lineage>
        <taxon>Bacteria</taxon>
        <taxon>Pseudomonadati</taxon>
        <taxon>Planctomycetota</taxon>
        <taxon>Planctomycetia</taxon>
        <taxon>Pirellulales</taxon>
        <taxon>Pirellulaceae</taxon>
        <taxon>Rosistilla</taxon>
    </lineage>
</organism>
<feature type="chain" id="PRO_5021776781" description="Porin subfamily protein" evidence="1">
    <location>
        <begin position="34"/>
        <end position="573"/>
    </location>
</feature>
<reference evidence="2 3" key="1">
    <citation type="submission" date="2019-02" db="EMBL/GenBank/DDBJ databases">
        <title>Deep-cultivation of Planctomycetes and their phenomic and genomic characterization uncovers novel biology.</title>
        <authorList>
            <person name="Wiegand S."/>
            <person name="Jogler M."/>
            <person name="Boedeker C."/>
            <person name="Pinto D."/>
            <person name="Vollmers J."/>
            <person name="Rivas-Marin E."/>
            <person name="Kohn T."/>
            <person name="Peeters S.H."/>
            <person name="Heuer A."/>
            <person name="Rast P."/>
            <person name="Oberbeckmann S."/>
            <person name="Bunk B."/>
            <person name="Jeske O."/>
            <person name="Meyerdierks A."/>
            <person name="Storesund J.E."/>
            <person name="Kallscheuer N."/>
            <person name="Luecker S."/>
            <person name="Lage O.M."/>
            <person name="Pohl T."/>
            <person name="Merkel B.J."/>
            <person name="Hornburger P."/>
            <person name="Mueller R.-W."/>
            <person name="Bruemmer F."/>
            <person name="Labrenz M."/>
            <person name="Spormann A.M."/>
            <person name="Op den Camp H."/>
            <person name="Overmann J."/>
            <person name="Amann R."/>
            <person name="Jetten M.S.M."/>
            <person name="Mascher T."/>
            <person name="Medema M.H."/>
            <person name="Devos D.P."/>
            <person name="Kaster A.-K."/>
            <person name="Ovreas L."/>
            <person name="Rohde M."/>
            <person name="Galperin M.Y."/>
            <person name="Jogler C."/>
        </authorList>
    </citation>
    <scope>NUCLEOTIDE SEQUENCE [LARGE SCALE GENOMIC DNA]</scope>
    <source>
        <strain evidence="2 3">Mal33</strain>
    </source>
</reference>
<keyword evidence="3" id="KW-1185">Reference proteome</keyword>
<name>A0A518IRF1_9BACT</name>
<evidence type="ECO:0000313" key="2">
    <source>
        <dbReference type="EMBL" id="QDV55644.1"/>
    </source>
</evidence>
<keyword evidence="1" id="KW-0732">Signal</keyword>
<dbReference type="EMBL" id="CP036318">
    <property type="protein sequence ID" value="QDV55644.1"/>
    <property type="molecule type" value="Genomic_DNA"/>
</dbReference>
<dbReference type="RefSeq" id="WP_145283525.1">
    <property type="nucleotide sequence ID" value="NZ_CP036318.1"/>
</dbReference>
<evidence type="ECO:0000256" key="1">
    <source>
        <dbReference type="SAM" id="SignalP"/>
    </source>
</evidence>
<protein>
    <recommendedName>
        <fullName evidence="4">Porin subfamily protein</fullName>
    </recommendedName>
</protein>
<accession>A0A518IRF1</accession>
<dbReference type="Proteomes" id="UP000316770">
    <property type="component" value="Chromosome"/>
</dbReference>